<gene>
    <name evidence="9" type="ORF">CC99x_007445</name>
    <name evidence="8" type="ORF">CC99x_01749</name>
</gene>
<proteinExistence type="predicted"/>
<feature type="transmembrane region" description="Helical" evidence="6">
    <location>
        <begin position="56"/>
        <end position="74"/>
    </location>
</feature>
<reference evidence="9" key="2">
    <citation type="journal article" date="2016" name="Genome Announc.">
        <title>Draft Genome Sequences of Two Novel Amoeba-Resistant Intranuclear Bacteria, 'Candidatus Berkiella cookevillensis' and 'Candidatus Berkiella aquae'.</title>
        <authorList>
            <person name="Mehari Y.T."/>
            <person name="Arivett B.A."/>
            <person name="Farone A.L."/>
            <person name="Gunderson J.H."/>
            <person name="Farone M.B."/>
        </authorList>
    </citation>
    <scope>NUCLEOTIDE SEQUENCE</scope>
    <source>
        <strain evidence="9">CC99</strain>
    </source>
</reference>
<evidence type="ECO:0000256" key="3">
    <source>
        <dbReference type="ARBA" id="ARBA00022692"/>
    </source>
</evidence>
<evidence type="ECO:0000313" key="9">
    <source>
        <dbReference type="EMBL" id="MCS5708736.1"/>
    </source>
</evidence>
<evidence type="ECO:0000256" key="5">
    <source>
        <dbReference type="ARBA" id="ARBA00023136"/>
    </source>
</evidence>
<evidence type="ECO:0000313" key="10">
    <source>
        <dbReference type="Proteomes" id="UP000051494"/>
    </source>
</evidence>
<dbReference type="InterPro" id="IPR051791">
    <property type="entry name" value="Pra-immunoreactive"/>
</dbReference>
<evidence type="ECO:0000259" key="7">
    <source>
        <dbReference type="Pfam" id="PF06271"/>
    </source>
</evidence>
<comment type="subcellular location">
    <subcellularLocation>
        <location evidence="1">Cell membrane</location>
        <topology evidence="1">Multi-pass membrane protein</topology>
    </subcellularLocation>
</comment>
<accession>A0A0Q9YCF3</accession>
<reference evidence="9" key="3">
    <citation type="submission" date="2021-06" db="EMBL/GenBank/DDBJ databases">
        <title>Genomic Description and Analysis of Intracellular Bacteria, Candidatus Berkiella cookevillensis and Candidatus Berkiella aquae.</title>
        <authorList>
            <person name="Kidane D.T."/>
            <person name="Mehari Y.T."/>
            <person name="Rice F.C."/>
            <person name="Arivett B.A."/>
            <person name="Farone A.L."/>
            <person name="Berk S.G."/>
            <person name="Farone M.B."/>
        </authorList>
    </citation>
    <scope>NUCLEOTIDE SEQUENCE</scope>
    <source>
        <strain evidence="9">CC99</strain>
    </source>
</reference>
<comment type="caution">
    <text evidence="8">The sequence shown here is derived from an EMBL/GenBank/DDBJ whole genome shotgun (WGS) entry which is preliminary data.</text>
</comment>
<dbReference type="Proteomes" id="UP000051494">
    <property type="component" value="Unassembled WGS sequence"/>
</dbReference>
<dbReference type="OrthoDB" id="9793824at2"/>
<protein>
    <submittedName>
        <fullName evidence="8">RDD family protein</fullName>
    </submittedName>
</protein>
<dbReference type="InterPro" id="IPR010432">
    <property type="entry name" value="RDD"/>
</dbReference>
<feature type="domain" description="RDD" evidence="7">
    <location>
        <begin position="15"/>
        <end position="139"/>
    </location>
</feature>
<reference evidence="8" key="1">
    <citation type="submission" date="2015-09" db="EMBL/GenBank/DDBJ databases">
        <title>Draft Genome Sequences of Two Novel Amoeba-resistant Intranuclear Bacteria, Candidatus Berkiella cookevillensis and Candidatus Berkiella aquae.</title>
        <authorList>
            <person name="Mehari Y.T."/>
            <person name="Arivett B.A."/>
            <person name="Farone A.L."/>
            <person name="Gunderson J.H."/>
            <person name="Farone M.B."/>
        </authorList>
    </citation>
    <scope>NUCLEOTIDE SEQUENCE [LARGE SCALE GENOMIC DNA]</scope>
    <source>
        <strain evidence="8">CC99</strain>
    </source>
</reference>
<keyword evidence="4 6" id="KW-1133">Transmembrane helix</keyword>
<dbReference type="Pfam" id="PF06271">
    <property type="entry name" value="RDD"/>
    <property type="match status" value="1"/>
</dbReference>
<dbReference type="PANTHER" id="PTHR36115:SF10">
    <property type="entry name" value="RDD DOMAIN-CONTAINING PROTEIN"/>
    <property type="match status" value="1"/>
</dbReference>
<feature type="transmembrane region" description="Helical" evidence="6">
    <location>
        <begin position="103"/>
        <end position="126"/>
    </location>
</feature>
<evidence type="ECO:0000313" key="8">
    <source>
        <dbReference type="EMBL" id="KRG18303.1"/>
    </source>
</evidence>
<keyword evidence="3 6" id="KW-0812">Transmembrane</keyword>
<dbReference type="EMBL" id="LKHV01000008">
    <property type="protein sequence ID" value="KRG18303.1"/>
    <property type="molecule type" value="Genomic_DNA"/>
</dbReference>
<evidence type="ECO:0000256" key="4">
    <source>
        <dbReference type="ARBA" id="ARBA00022989"/>
    </source>
</evidence>
<keyword evidence="10" id="KW-1185">Reference proteome</keyword>
<dbReference type="AlphaFoldDB" id="A0A0Q9YCF3"/>
<keyword evidence="5 6" id="KW-0472">Membrane</keyword>
<dbReference type="PANTHER" id="PTHR36115">
    <property type="entry name" value="PROLINE-RICH ANTIGEN HOMOLOG-RELATED"/>
    <property type="match status" value="1"/>
</dbReference>
<sequence length="155" mass="18155">MFTNTLINTSPHLPASVFRRLAAFVYDAFIVFSLAILATAFALILNEGQSFQNVQYLFLSYLFIVIASFLTWFWQRSGQTLGMLSWKIKVVQSDLRPLTWRKAWMRLLIAIPFSLLFGITWLWCFFDKQKQSLHDRICGTQVIHYAQPPKSRKKR</sequence>
<dbReference type="GO" id="GO:0005886">
    <property type="term" value="C:plasma membrane"/>
    <property type="evidence" value="ECO:0007669"/>
    <property type="project" value="UniProtKB-SubCell"/>
</dbReference>
<dbReference type="RefSeq" id="WP_077065440.1">
    <property type="nucleotide sequence ID" value="NZ_LKHV02000001.1"/>
</dbReference>
<evidence type="ECO:0000256" key="6">
    <source>
        <dbReference type="SAM" id="Phobius"/>
    </source>
</evidence>
<evidence type="ECO:0000256" key="2">
    <source>
        <dbReference type="ARBA" id="ARBA00022475"/>
    </source>
</evidence>
<organism evidence="8">
    <name type="scientific">Candidatus Berkiella cookevillensis</name>
    <dbReference type="NCBI Taxonomy" id="437022"/>
    <lineage>
        <taxon>Bacteria</taxon>
        <taxon>Pseudomonadati</taxon>
        <taxon>Pseudomonadota</taxon>
        <taxon>Gammaproteobacteria</taxon>
        <taxon>Candidatus Berkiellales</taxon>
        <taxon>Candidatus Berkiellaceae</taxon>
        <taxon>Candidatus Berkiella</taxon>
    </lineage>
</organism>
<evidence type="ECO:0000256" key="1">
    <source>
        <dbReference type="ARBA" id="ARBA00004651"/>
    </source>
</evidence>
<dbReference type="STRING" id="437022.CC99x_01749"/>
<keyword evidence="2" id="KW-1003">Cell membrane</keyword>
<dbReference type="EMBL" id="LKHV02000001">
    <property type="protein sequence ID" value="MCS5708736.1"/>
    <property type="molecule type" value="Genomic_DNA"/>
</dbReference>
<name>A0A0Q9YCF3_9GAMM</name>
<feature type="transmembrane region" description="Helical" evidence="6">
    <location>
        <begin position="23"/>
        <end position="44"/>
    </location>
</feature>